<name>H3KBR7_9BURK</name>
<organism evidence="6 7">
    <name type="scientific">Sutterella parvirubra YIT 11816</name>
    <dbReference type="NCBI Taxonomy" id="762967"/>
    <lineage>
        <taxon>Bacteria</taxon>
        <taxon>Pseudomonadati</taxon>
        <taxon>Pseudomonadota</taxon>
        <taxon>Betaproteobacteria</taxon>
        <taxon>Burkholderiales</taxon>
        <taxon>Sutterellaceae</taxon>
        <taxon>Sutterella</taxon>
    </lineage>
</organism>
<dbReference type="STRING" id="762967.HMPREF9440_00163"/>
<dbReference type="SUPFAM" id="SSF53850">
    <property type="entry name" value="Periplasmic binding protein-like II"/>
    <property type="match status" value="1"/>
</dbReference>
<dbReference type="Gene3D" id="1.10.10.10">
    <property type="entry name" value="Winged helix-like DNA-binding domain superfamily/Winged helix DNA-binding domain"/>
    <property type="match status" value="1"/>
</dbReference>
<feature type="domain" description="HTH lysR-type" evidence="5">
    <location>
        <begin position="5"/>
        <end position="61"/>
    </location>
</feature>
<dbReference type="Pfam" id="PF03466">
    <property type="entry name" value="LysR_substrate"/>
    <property type="match status" value="1"/>
</dbReference>
<comment type="similarity">
    <text evidence="1">Belongs to the LysR transcriptional regulatory family.</text>
</comment>
<dbReference type="HOGENOM" id="CLU_039613_35_0_4"/>
<evidence type="ECO:0000256" key="1">
    <source>
        <dbReference type="ARBA" id="ARBA00009437"/>
    </source>
</evidence>
<evidence type="ECO:0000313" key="6">
    <source>
        <dbReference type="EMBL" id="EHY32439.1"/>
    </source>
</evidence>
<keyword evidence="7" id="KW-1185">Reference proteome</keyword>
<dbReference type="PROSITE" id="PS50931">
    <property type="entry name" value="HTH_LYSR"/>
    <property type="match status" value="1"/>
</dbReference>
<dbReference type="Gene3D" id="3.40.190.290">
    <property type="match status" value="1"/>
</dbReference>
<comment type="caution">
    <text evidence="6">The sequence shown here is derived from an EMBL/GenBank/DDBJ whole genome shotgun (WGS) entry which is preliminary data.</text>
</comment>
<dbReference type="InterPro" id="IPR000847">
    <property type="entry name" value="LysR_HTH_N"/>
</dbReference>
<dbReference type="GO" id="GO:0003700">
    <property type="term" value="F:DNA-binding transcription factor activity"/>
    <property type="evidence" value="ECO:0007669"/>
    <property type="project" value="InterPro"/>
</dbReference>
<keyword evidence="3" id="KW-0238">DNA-binding</keyword>
<dbReference type="SUPFAM" id="SSF46785">
    <property type="entry name" value="Winged helix' DNA-binding domain"/>
    <property type="match status" value="1"/>
</dbReference>
<keyword evidence="4" id="KW-0804">Transcription</keyword>
<evidence type="ECO:0000259" key="5">
    <source>
        <dbReference type="PROSITE" id="PS50931"/>
    </source>
</evidence>
<evidence type="ECO:0000256" key="3">
    <source>
        <dbReference type="ARBA" id="ARBA00023125"/>
    </source>
</evidence>
<dbReference type="GO" id="GO:0000976">
    <property type="term" value="F:transcription cis-regulatory region binding"/>
    <property type="evidence" value="ECO:0007669"/>
    <property type="project" value="TreeGrafter"/>
</dbReference>
<dbReference type="RefSeq" id="WP_008540518.1">
    <property type="nucleotide sequence ID" value="NZ_JH604852.1"/>
</dbReference>
<sequence length="308" mass="33974">MSDVLDLDFMKAFVESEAEGSFSKAARRLGRSQSVVSERIAAAEGVLGYPLFHRGRTLRITERGRELLPRAKLVLEHYGHFARDAESLAHTETGTLHMGVDLGLTPAMIATHLEAFAQAFPRVDLQIETLTSFDTAWFFRHSGMSMALVFKDSTTAQFEETQIATIPMVLVAAKTHPVAQSAPDGIVSLETLREHRQIVITARDPDAPPPLIVSSRFWSINSGTHALSLAARGLGWAVLSRRVLAANPAWAKAVTVLDSVLPLPKERLVLESSLEKVNPTFFAWWRHALLKWGKTWRPADPQPASQGP</sequence>
<dbReference type="CDD" id="cd05466">
    <property type="entry name" value="PBP2_LTTR_substrate"/>
    <property type="match status" value="1"/>
</dbReference>
<keyword evidence="2" id="KW-0805">Transcription regulation</keyword>
<dbReference type="Pfam" id="PF00126">
    <property type="entry name" value="HTH_1"/>
    <property type="match status" value="1"/>
</dbReference>
<accession>H3KBR7</accession>
<proteinExistence type="inferred from homology"/>
<gene>
    <name evidence="6" type="ORF">HMPREF9440_00163</name>
</gene>
<evidence type="ECO:0000313" key="7">
    <source>
        <dbReference type="Proteomes" id="UP000004956"/>
    </source>
</evidence>
<dbReference type="PANTHER" id="PTHR30126:SF91">
    <property type="entry name" value="LYSR FAMILY TRANSCRIPTIONAL REGULATOR"/>
    <property type="match status" value="1"/>
</dbReference>
<dbReference type="InterPro" id="IPR036388">
    <property type="entry name" value="WH-like_DNA-bd_sf"/>
</dbReference>
<dbReference type="AlphaFoldDB" id="H3KBR7"/>
<dbReference type="InterPro" id="IPR036390">
    <property type="entry name" value="WH_DNA-bd_sf"/>
</dbReference>
<dbReference type="InterPro" id="IPR005119">
    <property type="entry name" value="LysR_subst-bd"/>
</dbReference>
<dbReference type="PANTHER" id="PTHR30126">
    <property type="entry name" value="HTH-TYPE TRANSCRIPTIONAL REGULATOR"/>
    <property type="match status" value="1"/>
</dbReference>
<dbReference type="EMBL" id="AFBQ01000019">
    <property type="protein sequence ID" value="EHY32439.1"/>
    <property type="molecule type" value="Genomic_DNA"/>
</dbReference>
<reference evidence="6 7" key="1">
    <citation type="submission" date="2011-11" db="EMBL/GenBank/DDBJ databases">
        <authorList>
            <person name="Weinstock G."/>
            <person name="Sodergren E."/>
            <person name="Clifton S."/>
            <person name="Fulton L."/>
            <person name="Fulton B."/>
            <person name="Courtney L."/>
            <person name="Fronick C."/>
            <person name="Harrison M."/>
            <person name="Strong C."/>
            <person name="Farmer C."/>
            <person name="Delahaunty K."/>
            <person name="Markovic C."/>
            <person name="Hall O."/>
            <person name="Minx P."/>
            <person name="Tomlinson C."/>
            <person name="Mitreva M."/>
            <person name="Hou S."/>
            <person name="Chen J."/>
            <person name="Wollam A."/>
            <person name="Pepin K.H."/>
            <person name="Johnson M."/>
            <person name="Bhonagiri V."/>
            <person name="Zhang X."/>
            <person name="Suruliraj S."/>
            <person name="Warren W."/>
            <person name="Chinwalla A."/>
            <person name="Mardis E.R."/>
            <person name="Wilson R.K."/>
        </authorList>
    </citation>
    <scope>NUCLEOTIDE SEQUENCE [LARGE SCALE GENOMIC DNA]</scope>
    <source>
        <strain evidence="6 7">YIT 11816</strain>
    </source>
</reference>
<evidence type="ECO:0000256" key="4">
    <source>
        <dbReference type="ARBA" id="ARBA00023163"/>
    </source>
</evidence>
<protein>
    <submittedName>
        <fullName evidence="6">Transcriptional regulator, LysR family</fullName>
    </submittedName>
</protein>
<evidence type="ECO:0000256" key="2">
    <source>
        <dbReference type="ARBA" id="ARBA00023015"/>
    </source>
</evidence>
<dbReference type="Proteomes" id="UP000004956">
    <property type="component" value="Unassembled WGS sequence"/>
</dbReference>
<dbReference type="PATRIC" id="fig|762967.3.peg.143"/>